<proteinExistence type="predicted"/>
<name>A0A6I6GDB0_9BACT</name>
<dbReference type="Proteomes" id="UP000426027">
    <property type="component" value="Chromosome"/>
</dbReference>
<reference evidence="1 2" key="1">
    <citation type="submission" date="2019-11" db="EMBL/GenBank/DDBJ databases">
        <authorList>
            <person name="Im W.T."/>
        </authorList>
    </citation>
    <scope>NUCLEOTIDE SEQUENCE [LARGE SCALE GENOMIC DNA]</scope>
    <source>
        <strain evidence="1 2">SB-02</strain>
    </source>
</reference>
<organism evidence="1 2">
    <name type="scientific">Phnomibacter ginsenosidimutans</name>
    <dbReference type="NCBI Taxonomy" id="2676868"/>
    <lineage>
        <taxon>Bacteria</taxon>
        <taxon>Pseudomonadati</taxon>
        <taxon>Bacteroidota</taxon>
        <taxon>Chitinophagia</taxon>
        <taxon>Chitinophagales</taxon>
        <taxon>Chitinophagaceae</taxon>
        <taxon>Phnomibacter</taxon>
    </lineage>
</organism>
<evidence type="ECO:0000313" key="1">
    <source>
        <dbReference type="EMBL" id="QGW29773.1"/>
    </source>
</evidence>
<dbReference type="EMBL" id="CP046566">
    <property type="protein sequence ID" value="QGW29773.1"/>
    <property type="molecule type" value="Genomic_DNA"/>
</dbReference>
<dbReference type="AlphaFoldDB" id="A0A6I6GDB0"/>
<dbReference type="KEGG" id="fls:GLV81_18095"/>
<protein>
    <recommendedName>
        <fullName evidence="3">tRNA_anti-like</fullName>
    </recommendedName>
</protein>
<gene>
    <name evidence="1" type="ORF">GLV81_18095</name>
</gene>
<dbReference type="Pfam" id="PF12869">
    <property type="entry name" value="tRNA_anti-like"/>
    <property type="match status" value="1"/>
</dbReference>
<keyword evidence="2" id="KW-1185">Reference proteome</keyword>
<sequence>MDHSENHFTMMKKKYIRTILILGAVLFTIGMVYAYLVWNKPQRDVKEETAIAVQAQALFDAYTNNETQANANYLDKAVAVTGEVTQVQTNQEQQQVLTLKTSDPMFGVQCTMKEPSSAAVGSTVTVRGICTGFLMDVVVIDCYMDK</sequence>
<evidence type="ECO:0000313" key="2">
    <source>
        <dbReference type="Proteomes" id="UP000426027"/>
    </source>
</evidence>
<dbReference type="InterPro" id="IPR024422">
    <property type="entry name" value="Protein_unknown_function_OB"/>
</dbReference>
<accession>A0A6I6GDB0</accession>
<evidence type="ECO:0008006" key="3">
    <source>
        <dbReference type="Google" id="ProtNLM"/>
    </source>
</evidence>